<dbReference type="InterPro" id="IPR027417">
    <property type="entry name" value="P-loop_NTPase"/>
</dbReference>
<organism evidence="1">
    <name type="scientific">marine sediment metagenome</name>
    <dbReference type="NCBI Taxonomy" id="412755"/>
    <lineage>
        <taxon>unclassified sequences</taxon>
        <taxon>metagenomes</taxon>
        <taxon>ecological metagenomes</taxon>
    </lineage>
</organism>
<comment type="caution">
    <text evidence="1">The sequence shown here is derived from an EMBL/GenBank/DDBJ whole genome shotgun (WGS) entry which is preliminary data.</text>
</comment>
<evidence type="ECO:0000313" key="1">
    <source>
        <dbReference type="EMBL" id="KKL54767.1"/>
    </source>
</evidence>
<dbReference type="AlphaFoldDB" id="A0A0F9FUH0"/>
<sequence>ESLLEAETKLKETLAWAAEEEQAIPEYQHNEKMLEIMRADLKTLLEAREAGTSEESKDEKLSYKDAEIRDVQTSIQVVSKIEEYDRLAKDYKISHQKITERITRWDKLAKALDPKNPDLKELLGDKYKTFRAFVQAVSTQLGVTANVNTDFTIEMVTKDGPISNLEWASKSEQYRVGVAILLGLCDLMGIESAVLDEGEVVFGKNRDALRRLLKSIPGNFSTVILLETGDPHAPPSSNPAISIHNIVDGEVLN</sequence>
<dbReference type="SUPFAM" id="SSF52540">
    <property type="entry name" value="P-loop containing nucleoside triphosphate hydrolases"/>
    <property type="match status" value="1"/>
</dbReference>
<name>A0A0F9FUH0_9ZZZZ</name>
<gene>
    <name evidence="1" type="ORF">LCGC14_2262140</name>
</gene>
<accession>A0A0F9FUH0</accession>
<protein>
    <recommendedName>
        <fullName evidence="2">RecF/RecN/SMC N-terminal domain-containing protein</fullName>
    </recommendedName>
</protein>
<proteinExistence type="predicted"/>
<reference evidence="1" key="1">
    <citation type="journal article" date="2015" name="Nature">
        <title>Complex archaea that bridge the gap between prokaryotes and eukaryotes.</title>
        <authorList>
            <person name="Spang A."/>
            <person name="Saw J.H."/>
            <person name="Jorgensen S.L."/>
            <person name="Zaremba-Niedzwiedzka K."/>
            <person name="Martijn J."/>
            <person name="Lind A.E."/>
            <person name="van Eijk R."/>
            <person name="Schleper C."/>
            <person name="Guy L."/>
            <person name="Ettema T.J."/>
        </authorList>
    </citation>
    <scope>NUCLEOTIDE SEQUENCE</scope>
</reference>
<feature type="non-terminal residue" evidence="1">
    <location>
        <position position="1"/>
    </location>
</feature>
<dbReference type="EMBL" id="LAZR01031086">
    <property type="protein sequence ID" value="KKL54767.1"/>
    <property type="molecule type" value="Genomic_DNA"/>
</dbReference>
<evidence type="ECO:0008006" key="2">
    <source>
        <dbReference type="Google" id="ProtNLM"/>
    </source>
</evidence>